<reference evidence="1 2" key="1">
    <citation type="submission" date="2014-04" db="EMBL/GenBank/DDBJ databases">
        <title>Evolutionary Origins and Diversification of the Mycorrhizal Mutualists.</title>
        <authorList>
            <consortium name="DOE Joint Genome Institute"/>
            <consortium name="Mycorrhizal Genomics Consortium"/>
            <person name="Kohler A."/>
            <person name="Kuo A."/>
            <person name="Nagy L.G."/>
            <person name="Floudas D."/>
            <person name="Copeland A."/>
            <person name="Barry K.W."/>
            <person name="Cichocki N."/>
            <person name="Veneault-Fourrey C."/>
            <person name="LaButti K."/>
            <person name="Lindquist E.A."/>
            <person name="Lipzen A."/>
            <person name="Lundell T."/>
            <person name="Morin E."/>
            <person name="Murat C."/>
            <person name="Riley R."/>
            <person name="Ohm R."/>
            <person name="Sun H."/>
            <person name="Tunlid A."/>
            <person name="Henrissat B."/>
            <person name="Grigoriev I.V."/>
            <person name="Hibbett D.S."/>
            <person name="Martin F."/>
        </authorList>
    </citation>
    <scope>NUCLEOTIDE SEQUENCE [LARGE SCALE GENOMIC DNA]</scope>
    <source>
        <strain evidence="1 2">Koide BX008</strain>
    </source>
</reference>
<name>A0A0C2WBB2_AMAMK</name>
<dbReference type="Pfam" id="PF18759">
    <property type="entry name" value="Plavaka"/>
    <property type="match status" value="1"/>
</dbReference>
<dbReference type="HOGENOM" id="CLU_006344_8_3_1"/>
<evidence type="ECO:0000313" key="2">
    <source>
        <dbReference type="Proteomes" id="UP000054549"/>
    </source>
</evidence>
<sequence>MHTGDWWWEMQARKPGATVVPILLSSDRTQVTVFGSKTAYPVYLTIGNLPKDIRRKPSCGGQVLLAYLPASKLKHVACVASRRRMLANLFHFCLRKILEPLETAGTEGIVMRDG</sequence>
<feature type="non-terminal residue" evidence="1">
    <location>
        <position position="114"/>
    </location>
</feature>
<evidence type="ECO:0000313" key="1">
    <source>
        <dbReference type="EMBL" id="KIL58542.1"/>
    </source>
</evidence>
<dbReference type="AlphaFoldDB" id="A0A0C2WBB2"/>
<dbReference type="OrthoDB" id="2418900at2759"/>
<dbReference type="EMBL" id="KN818335">
    <property type="protein sequence ID" value="KIL58542.1"/>
    <property type="molecule type" value="Genomic_DNA"/>
</dbReference>
<dbReference type="Proteomes" id="UP000054549">
    <property type="component" value="Unassembled WGS sequence"/>
</dbReference>
<dbReference type="InterPro" id="IPR041078">
    <property type="entry name" value="Plavaka"/>
</dbReference>
<organism evidence="1 2">
    <name type="scientific">Amanita muscaria (strain Koide BX008)</name>
    <dbReference type="NCBI Taxonomy" id="946122"/>
    <lineage>
        <taxon>Eukaryota</taxon>
        <taxon>Fungi</taxon>
        <taxon>Dikarya</taxon>
        <taxon>Basidiomycota</taxon>
        <taxon>Agaricomycotina</taxon>
        <taxon>Agaricomycetes</taxon>
        <taxon>Agaricomycetidae</taxon>
        <taxon>Agaricales</taxon>
        <taxon>Pluteineae</taxon>
        <taxon>Amanitaceae</taxon>
        <taxon>Amanita</taxon>
    </lineage>
</organism>
<gene>
    <name evidence="1" type="ORF">M378DRAFT_54821</name>
</gene>
<protein>
    <submittedName>
        <fullName evidence="1">Uncharacterized protein</fullName>
    </submittedName>
</protein>
<proteinExistence type="predicted"/>
<dbReference type="InParanoid" id="A0A0C2WBB2"/>
<accession>A0A0C2WBB2</accession>
<keyword evidence="2" id="KW-1185">Reference proteome</keyword>